<organism evidence="3 4">
    <name type="scientific">Kitasatospora kifunensis</name>
    <name type="common">Streptomyces kifunensis</name>
    <dbReference type="NCBI Taxonomy" id="58351"/>
    <lineage>
        <taxon>Bacteria</taxon>
        <taxon>Bacillati</taxon>
        <taxon>Actinomycetota</taxon>
        <taxon>Actinomycetes</taxon>
        <taxon>Kitasatosporales</taxon>
        <taxon>Streptomycetaceae</taxon>
        <taxon>Kitasatospora</taxon>
    </lineage>
</organism>
<dbReference type="Proteomes" id="UP000540506">
    <property type="component" value="Unassembled WGS sequence"/>
</dbReference>
<dbReference type="RefSeq" id="WP_184946161.1">
    <property type="nucleotide sequence ID" value="NZ_JACHJV010000003.1"/>
</dbReference>
<feature type="transmembrane region" description="Helical" evidence="2">
    <location>
        <begin position="35"/>
        <end position="58"/>
    </location>
</feature>
<keyword evidence="2" id="KW-0472">Membrane</keyword>
<sequence>MGWRAVTWSAVAVGALAAVALGVYALLAGADKASGLAGVIVGFCEIGALVLGVVGWAAERRAAPASTAPTAPTAPAPAPAQPQAQNGKFAISAERIEKAQFGDGNTQHNA</sequence>
<evidence type="ECO:0000256" key="2">
    <source>
        <dbReference type="SAM" id="Phobius"/>
    </source>
</evidence>
<protein>
    <submittedName>
        <fullName evidence="3">Uncharacterized protein</fullName>
    </submittedName>
</protein>
<evidence type="ECO:0000313" key="4">
    <source>
        <dbReference type="Proteomes" id="UP000540506"/>
    </source>
</evidence>
<name>A0A7W7RB09_KITKI</name>
<dbReference type="EMBL" id="JACHJV010000003">
    <property type="protein sequence ID" value="MBB4928653.1"/>
    <property type="molecule type" value="Genomic_DNA"/>
</dbReference>
<comment type="caution">
    <text evidence="3">The sequence shown here is derived from an EMBL/GenBank/DDBJ whole genome shotgun (WGS) entry which is preliminary data.</text>
</comment>
<proteinExistence type="predicted"/>
<keyword evidence="2" id="KW-1133">Transmembrane helix</keyword>
<evidence type="ECO:0000256" key="1">
    <source>
        <dbReference type="SAM" id="MobiDB-lite"/>
    </source>
</evidence>
<gene>
    <name evidence="3" type="ORF">FHR34_007750</name>
</gene>
<reference evidence="3 4" key="1">
    <citation type="submission" date="2020-08" db="EMBL/GenBank/DDBJ databases">
        <title>Sequencing the genomes of 1000 actinobacteria strains.</title>
        <authorList>
            <person name="Klenk H.-P."/>
        </authorList>
    </citation>
    <scope>NUCLEOTIDE SEQUENCE [LARGE SCALE GENOMIC DNA]</scope>
    <source>
        <strain evidence="3 4">DSM 41654</strain>
    </source>
</reference>
<evidence type="ECO:0000313" key="3">
    <source>
        <dbReference type="EMBL" id="MBB4928653.1"/>
    </source>
</evidence>
<keyword evidence="4" id="KW-1185">Reference proteome</keyword>
<feature type="region of interest" description="Disordered" evidence="1">
    <location>
        <begin position="64"/>
        <end position="87"/>
    </location>
</feature>
<accession>A0A7W7RB09</accession>
<keyword evidence="2" id="KW-0812">Transmembrane</keyword>
<dbReference type="AlphaFoldDB" id="A0A7W7RB09"/>